<dbReference type="EMBL" id="CP000512">
    <property type="protein sequence ID" value="ABM32321.1"/>
    <property type="molecule type" value="Genomic_DNA"/>
</dbReference>
<keyword evidence="2" id="KW-0229">DNA integration</keyword>
<evidence type="ECO:0000256" key="1">
    <source>
        <dbReference type="ARBA" id="ARBA00008857"/>
    </source>
</evidence>
<dbReference type="Proteomes" id="UP000002596">
    <property type="component" value="Chromosome"/>
</dbReference>
<reference evidence="6" key="1">
    <citation type="submission" date="2006-12" db="EMBL/GenBank/DDBJ databases">
        <title>Complete sequence of Acidovorax avenae subsp. citrulli AAC00-1.</title>
        <authorList>
            <consortium name="US DOE Joint Genome Institute"/>
            <person name="Copeland A."/>
            <person name="Lucas S."/>
            <person name="Lapidus A."/>
            <person name="Barry K."/>
            <person name="Detter J.C."/>
            <person name="Glavina del Rio T."/>
            <person name="Dalin E."/>
            <person name="Tice H."/>
            <person name="Pitluck S."/>
            <person name="Kiss H."/>
            <person name="Brettin T."/>
            <person name="Bruce D."/>
            <person name="Han C."/>
            <person name="Tapia R."/>
            <person name="Gilna P."/>
            <person name="Schmutz J."/>
            <person name="Larimer F."/>
            <person name="Land M."/>
            <person name="Hauser L."/>
            <person name="Kyrpides N."/>
            <person name="Kim E."/>
            <person name="Stahl D."/>
            <person name="Richardson P."/>
        </authorList>
    </citation>
    <scope>NUCLEOTIDE SEQUENCE</scope>
    <source>
        <strain evidence="6">AAC00-1</strain>
    </source>
</reference>
<dbReference type="InterPro" id="IPR010998">
    <property type="entry name" value="Integrase_recombinase_N"/>
</dbReference>
<evidence type="ECO:0000313" key="7">
    <source>
        <dbReference type="Proteomes" id="UP000002596"/>
    </source>
</evidence>
<proteinExistence type="inferred from homology"/>
<dbReference type="InterPro" id="IPR002104">
    <property type="entry name" value="Integrase_catalytic"/>
</dbReference>
<sequence>MGRTRDRASAAGLLPRMEARPWSDGKTVTYRYHPVGKRPINLGTDMAAALRKVLDMNGQPGGGPDPTGTLRWVWESFKANSPRWKKYAQTTRDDYEMAWKQLDDRLGHMHVGEITTAIVARYIHVERADAPRRADIEKSLLSRLFGHAIILGLCAVNPTTGVEPHGSESRTVAVNPAVLGRFLAWLEEQTPQRRIIGMAAEYASLAGNRKVEFLPLRWTQIDEVAGEVRSPRAKQRGKMRGEVIEVIRITPNLQRLIDRLKALRAQRGVDCLYVFPTRDNNAYTARGFKTLWQRCVLLAIEQGVILKEDRFTFHDLRAYYATMHKKDRGHLPDMHKNAAVTAQVYDRSREVPREAL</sequence>
<dbReference type="InterPro" id="IPR013762">
    <property type="entry name" value="Integrase-like_cat_sf"/>
</dbReference>
<dbReference type="GO" id="GO:0015074">
    <property type="term" value="P:DNA integration"/>
    <property type="evidence" value="ECO:0007669"/>
    <property type="project" value="UniProtKB-KW"/>
</dbReference>
<dbReference type="AlphaFoldDB" id="A1TMY3"/>
<organism evidence="6 7">
    <name type="scientific">Paracidovorax citrulli (strain AAC00-1)</name>
    <name type="common">Acidovorax citrulli</name>
    <dbReference type="NCBI Taxonomy" id="397945"/>
    <lineage>
        <taxon>Bacteria</taxon>
        <taxon>Pseudomonadati</taxon>
        <taxon>Pseudomonadota</taxon>
        <taxon>Betaproteobacteria</taxon>
        <taxon>Burkholderiales</taxon>
        <taxon>Comamonadaceae</taxon>
        <taxon>Paracidovorax</taxon>
    </lineage>
</organism>
<dbReference type="KEGG" id="aav:Aave_1734"/>
<dbReference type="Gene3D" id="1.10.150.130">
    <property type="match status" value="1"/>
</dbReference>
<feature type="domain" description="Tyr recombinase" evidence="5">
    <location>
        <begin position="169"/>
        <end position="356"/>
    </location>
</feature>
<name>A1TMY3_PARC0</name>
<evidence type="ECO:0000256" key="4">
    <source>
        <dbReference type="ARBA" id="ARBA00023172"/>
    </source>
</evidence>
<dbReference type="InterPro" id="IPR050808">
    <property type="entry name" value="Phage_Integrase"/>
</dbReference>
<evidence type="ECO:0000256" key="3">
    <source>
        <dbReference type="ARBA" id="ARBA00023125"/>
    </source>
</evidence>
<evidence type="ECO:0000256" key="2">
    <source>
        <dbReference type="ARBA" id="ARBA00022908"/>
    </source>
</evidence>
<dbReference type="PANTHER" id="PTHR30629:SF2">
    <property type="entry name" value="PROPHAGE INTEGRASE INTS-RELATED"/>
    <property type="match status" value="1"/>
</dbReference>
<dbReference type="OrthoDB" id="662444at2"/>
<dbReference type="eggNOG" id="COG0582">
    <property type="taxonomic scope" value="Bacteria"/>
</dbReference>
<dbReference type="GO" id="GO:0003677">
    <property type="term" value="F:DNA binding"/>
    <property type="evidence" value="ECO:0007669"/>
    <property type="project" value="UniProtKB-KW"/>
</dbReference>
<protein>
    <submittedName>
        <fullName evidence="6">Phage integrase family protein</fullName>
    </submittedName>
</protein>
<dbReference type="InterPro" id="IPR011010">
    <property type="entry name" value="DNA_brk_join_enz"/>
</dbReference>
<dbReference type="SUPFAM" id="SSF56349">
    <property type="entry name" value="DNA breaking-rejoining enzymes"/>
    <property type="match status" value="1"/>
</dbReference>
<comment type="similarity">
    <text evidence="1">Belongs to the 'phage' integrase family.</text>
</comment>
<evidence type="ECO:0000313" key="6">
    <source>
        <dbReference type="EMBL" id="ABM32321.1"/>
    </source>
</evidence>
<keyword evidence="3" id="KW-0238">DNA-binding</keyword>
<dbReference type="PROSITE" id="PS51898">
    <property type="entry name" value="TYR_RECOMBINASE"/>
    <property type="match status" value="1"/>
</dbReference>
<accession>A1TMY3</accession>
<gene>
    <name evidence="6" type="ordered locus">Aave_1734</name>
</gene>
<dbReference type="GO" id="GO:0006310">
    <property type="term" value="P:DNA recombination"/>
    <property type="evidence" value="ECO:0007669"/>
    <property type="project" value="UniProtKB-KW"/>
</dbReference>
<dbReference type="STRING" id="397945.Aave_1734"/>
<dbReference type="Gene3D" id="1.10.443.10">
    <property type="entry name" value="Intergrase catalytic core"/>
    <property type="match status" value="1"/>
</dbReference>
<keyword evidence="4" id="KW-0233">DNA recombination</keyword>
<dbReference type="PANTHER" id="PTHR30629">
    <property type="entry name" value="PROPHAGE INTEGRASE"/>
    <property type="match status" value="1"/>
</dbReference>
<dbReference type="HOGENOM" id="CLU_052612_1_0_4"/>
<evidence type="ECO:0000259" key="5">
    <source>
        <dbReference type="PROSITE" id="PS51898"/>
    </source>
</evidence>